<keyword evidence="6" id="KW-1185">Reference proteome</keyword>
<reference evidence="5 6" key="1">
    <citation type="journal article" date="2018" name="Syst. Appl. Microbiol.">
        <title>Photobacterium carnosum sp. nov., isolated from spoiled modified atmosphere packaged poultry meat.</title>
        <authorList>
            <person name="Hilgarth M."/>
            <person name="Fuertes S."/>
            <person name="Ehrmann M."/>
            <person name="Vogel R.F."/>
        </authorList>
    </citation>
    <scope>NUCLEOTIDE SEQUENCE [LARGE SCALE GENOMIC DNA]</scope>
    <source>
        <strain evidence="5 6">TMW 2.2021</strain>
    </source>
</reference>
<feature type="domain" description="PglD N-terminal" evidence="4">
    <location>
        <begin position="2"/>
        <end position="78"/>
    </location>
</feature>
<evidence type="ECO:0000259" key="4">
    <source>
        <dbReference type="Pfam" id="PF17836"/>
    </source>
</evidence>
<dbReference type="Gene3D" id="3.40.50.20">
    <property type="match status" value="1"/>
</dbReference>
<dbReference type="InterPro" id="IPR020019">
    <property type="entry name" value="AcTrfase_PglD-like"/>
</dbReference>
<name>A0A2N4UQZ0_9GAMM</name>
<feature type="binding site" evidence="3">
    <location>
        <position position="67"/>
    </location>
    <ligand>
        <name>substrate</name>
    </ligand>
</feature>
<dbReference type="PANTHER" id="PTHR43300">
    <property type="entry name" value="ACETYLTRANSFERASE"/>
    <property type="match status" value="1"/>
</dbReference>
<evidence type="ECO:0000256" key="3">
    <source>
        <dbReference type="PIRSR" id="PIRSR620019-2"/>
    </source>
</evidence>
<sequence length="210" mass="22971">MILWGARGLAKEILAALSFDNFDIKDLIFFDNVSDEYDHYIEKNFKMINKYLELNNYKGLDIIIAVGTPKIRKKLSKEILKLGFNECGYISKKSLISNIDSNIDDTVTILSGCTITASVKIGKSCLINKNVTISHDVSIGNYCEISPNVNILGRVKIGDNNFIGTGAIILPDIIIGDNCIIGASAVVTKDIKDNTTVIGIPAKVVKCLIN</sequence>
<comment type="similarity">
    <text evidence="1">Belongs to the transferase hexapeptide repeat family.</text>
</comment>
<organism evidence="5 6">
    <name type="scientific">Photobacterium carnosum</name>
    <dbReference type="NCBI Taxonomy" id="2023717"/>
    <lineage>
        <taxon>Bacteria</taxon>
        <taxon>Pseudomonadati</taxon>
        <taxon>Pseudomonadota</taxon>
        <taxon>Gammaproteobacteria</taxon>
        <taxon>Vibrionales</taxon>
        <taxon>Vibrionaceae</taxon>
        <taxon>Photobacterium</taxon>
    </lineage>
</organism>
<accession>A0A2N4UQZ0</accession>
<evidence type="ECO:0000313" key="5">
    <source>
        <dbReference type="EMBL" id="PLC57432.1"/>
    </source>
</evidence>
<feature type="site" description="Increases basicity of active site His" evidence="2">
    <location>
        <position position="136"/>
    </location>
</feature>
<dbReference type="PANTHER" id="PTHR43300:SF10">
    <property type="entry name" value="2,3,4,5-TETRAHYDROPYRIDINE-2,6-DICARBOXYLATE N-ACETYLTRANSFERASE"/>
    <property type="match status" value="1"/>
</dbReference>
<proteinExistence type="inferred from homology"/>
<dbReference type="InterPro" id="IPR001451">
    <property type="entry name" value="Hexapep"/>
</dbReference>
<dbReference type="NCBIfam" id="TIGR03570">
    <property type="entry name" value="NeuD_NnaD"/>
    <property type="match status" value="1"/>
</dbReference>
<dbReference type="Pfam" id="PF17836">
    <property type="entry name" value="PglD_N"/>
    <property type="match status" value="1"/>
</dbReference>
<dbReference type="Pfam" id="PF00132">
    <property type="entry name" value="Hexapep"/>
    <property type="match status" value="2"/>
</dbReference>
<dbReference type="InterPro" id="IPR041561">
    <property type="entry name" value="PglD_N"/>
</dbReference>
<dbReference type="AlphaFoldDB" id="A0A2N4UQZ0"/>
<evidence type="ECO:0000313" key="6">
    <source>
        <dbReference type="Proteomes" id="UP000234420"/>
    </source>
</evidence>
<dbReference type="Proteomes" id="UP000234420">
    <property type="component" value="Unassembled WGS sequence"/>
</dbReference>
<dbReference type="EMBL" id="NPIB01000016">
    <property type="protein sequence ID" value="PLC57432.1"/>
    <property type="molecule type" value="Genomic_DNA"/>
</dbReference>
<dbReference type="SUPFAM" id="SSF51161">
    <property type="entry name" value="Trimeric LpxA-like enzymes"/>
    <property type="match status" value="1"/>
</dbReference>
<dbReference type="Gene3D" id="2.160.10.10">
    <property type="entry name" value="Hexapeptide repeat proteins"/>
    <property type="match status" value="1"/>
</dbReference>
<protein>
    <recommendedName>
        <fullName evidence="4">PglD N-terminal domain-containing protein</fullName>
    </recommendedName>
</protein>
<dbReference type="CDD" id="cd03360">
    <property type="entry name" value="LbH_AT_putative"/>
    <property type="match status" value="1"/>
</dbReference>
<evidence type="ECO:0000256" key="1">
    <source>
        <dbReference type="ARBA" id="ARBA00007274"/>
    </source>
</evidence>
<dbReference type="RefSeq" id="WP_101769331.1">
    <property type="nucleotide sequence ID" value="NZ_BPPU01000001.1"/>
</dbReference>
<dbReference type="InterPro" id="IPR050179">
    <property type="entry name" value="Trans_hexapeptide_repeat"/>
</dbReference>
<feature type="active site" description="Proton acceptor" evidence="2">
    <location>
        <position position="135"/>
    </location>
</feature>
<dbReference type="InterPro" id="IPR011004">
    <property type="entry name" value="Trimer_LpxA-like_sf"/>
</dbReference>
<comment type="caution">
    <text evidence="5">The sequence shown here is derived from an EMBL/GenBank/DDBJ whole genome shotgun (WGS) entry which is preliminary data.</text>
</comment>
<evidence type="ECO:0000256" key="2">
    <source>
        <dbReference type="PIRSR" id="PIRSR620019-1"/>
    </source>
</evidence>
<gene>
    <name evidence="5" type="ORF">CIK00_13295</name>
</gene>